<dbReference type="EMBL" id="BSEL01000005">
    <property type="protein sequence ID" value="GLJ68748.1"/>
    <property type="molecule type" value="Genomic_DNA"/>
</dbReference>
<accession>A0ABQ5SYL4</accession>
<dbReference type="InterPro" id="IPR009061">
    <property type="entry name" value="DNA-bd_dom_put_sf"/>
</dbReference>
<dbReference type="NCBIfam" id="TIGR01764">
    <property type="entry name" value="excise"/>
    <property type="match status" value="1"/>
</dbReference>
<feature type="domain" description="Helix-turn-helix" evidence="1">
    <location>
        <begin position="12"/>
        <end position="62"/>
    </location>
</feature>
<dbReference type="SUPFAM" id="SSF46955">
    <property type="entry name" value="Putative DNA-binding domain"/>
    <property type="match status" value="1"/>
</dbReference>
<evidence type="ECO:0000259" key="1">
    <source>
        <dbReference type="Pfam" id="PF12728"/>
    </source>
</evidence>
<comment type="caution">
    <text evidence="2">The sequence shown here is derived from an EMBL/GenBank/DDBJ whole genome shotgun (WGS) entry which is preliminary data.</text>
</comment>
<organism evidence="2 3">
    <name type="scientific">Nocardioides luteus</name>
    <dbReference type="NCBI Taxonomy" id="1844"/>
    <lineage>
        <taxon>Bacteria</taxon>
        <taxon>Bacillati</taxon>
        <taxon>Actinomycetota</taxon>
        <taxon>Actinomycetes</taxon>
        <taxon>Propionibacteriales</taxon>
        <taxon>Nocardioidaceae</taxon>
        <taxon>Nocardioides</taxon>
    </lineage>
</organism>
<name>A0ABQ5SYL4_9ACTN</name>
<evidence type="ECO:0000313" key="3">
    <source>
        <dbReference type="Proteomes" id="UP001142292"/>
    </source>
</evidence>
<reference evidence="2" key="2">
    <citation type="submission" date="2023-01" db="EMBL/GenBank/DDBJ databases">
        <authorList>
            <person name="Sun Q."/>
            <person name="Evtushenko L."/>
        </authorList>
    </citation>
    <scope>NUCLEOTIDE SEQUENCE</scope>
    <source>
        <strain evidence="2">VKM Ac-1246</strain>
    </source>
</reference>
<dbReference type="InterPro" id="IPR010093">
    <property type="entry name" value="SinI_DNA-bd"/>
</dbReference>
<dbReference type="Gene3D" id="1.10.238.160">
    <property type="match status" value="1"/>
</dbReference>
<keyword evidence="3" id="KW-1185">Reference proteome</keyword>
<protein>
    <recommendedName>
        <fullName evidence="1">Helix-turn-helix domain-containing protein</fullName>
    </recommendedName>
</protein>
<proteinExistence type="predicted"/>
<reference evidence="2" key="1">
    <citation type="journal article" date="2014" name="Int. J. Syst. Evol. Microbiol.">
        <title>Complete genome of a new Firmicutes species belonging to the dominant human colonic microbiota ('Ruminococcus bicirculans') reveals two chromosomes and a selective capacity to utilize plant glucans.</title>
        <authorList>
            <consortium name="NISC Comparative Sequencing Program"/>
            <person name="Wegmann U."/>
            <person name="Louis P."/>
            <person name="Goesmann A."/>
            <person name="Henrissat B."/>
            <person name="Duncan S.H."/>
            <person name="Flint H.J."/>
        </authorList>
    </citation>
    <scope>NUCLEOTIDE SEQUENCE</scope>
    <source>
        <strain evidence="2">VKM Ac-1246</strain>
    </source>
</reference>
<dbReference type="Pfam" id="PF12728">
    <property type="entry name" value="HTH_17"/>
    <property type="match status" value="1"/>
</dbReference>
<evidence type="ECO:0000313" key="2">
    <source>
        <dbReference type="EMBL" id="GLJ68748.1"/>
    </source>
</evidence>
<dbReference type="InterPro" id="IPR041657">
    <property type="entry name" value="HTH_17"/>
</dbReference>
<sequence>MSTNNAVEMEPLMTLDEVAEYLRVSVLTVRWLRQEGKFAPAVKVGRRLAWKRSDVVAWVTEQTEVAA</sequence>
<dbReference type="Proteomes" id="UP001142292">
    <property type="component" value="Unassembled WGS sequence"/>
</dbReference>
<gene>
    <name evidence="2" type="ORF">GCM10017579_27840</name>
</gene>